<accession>A0A0B1SV50</accession>
<sequence>MFLTLSVYLLENCLKFIYFRRFPVGLYYSMMGEDLTDTKNKAINSHTSAELRLKTVEGNRHFVTCHCRLLLPK</sequence>
<evidence type="ECO:0000313" key="1">
    <source>
        <dbReference type="EMBL" id="KHJ88844.1"/>
    </source>
</evidence>
<evidence type="ECO:0000313" key="2">
    <source>
        <dbReference type="Proteomes" id="UP000053660"/>
    </source>
</evidence>
<organism evidence="1 2">
    <name type="scientific">Oesophagostomum dentatum</name>
    <name type="common">Nodular worm</name>
    <dbReference type="NCBI Taxonomy" id="61180"/>
    <lineage>
        <taxon>Eukaryota</taxon>
        <taxon>Metazoa</taxon>
        <taxon>Ecdysozoa</taxon>
        <taxon>Nematoda</taxon>
        <taxon>Chromadorea</taxon>
        <taxon>Rhabditida</taxon>
        <taxon>Rhabditina</taxon>
        <taxon>Rhabditomorpha</taxon>
        <taxon>Strongyloidea</taxon>
        <taxon>Strongylidae</taxon>
        <taxon>Oesophagostomum</taxon>
    </lineage>
</organism>
<name>A0A0B1SV50_OESDE</name>
<dbReference type="EMBL" id="KN555118">
    <property type="protein sequence ID" value="KHJ88844.1"/>
    <property type="molecule type" value="Genomic_DNA"/>
</dbReference>
<protein>
    <submittedName>
        <fullName evidence="1">Uncharacterized protein</fullName>
    </submittedName>
</protein>
<reference evidence="1 2" key="1">
    <citation type="submission" date="2014-03" db="EMBL/GenBank/DDBJ databases">
        <title>Draft genome of the hookworm Oesophagostomum dentatum.</title>
        <authorList>
            <person name="Mitreva M."/>
        </authorList>
    </citation>
    <scope>NUCLEOTIDE SEQUENCE [LARGE SCALE GENOMIC DNA]</scope>
    <source>
        <strain evidence="1 2">OD-Hann</strain>
    </source>
</reference>
<proteinExistence type="predicted"/>
<keyword evidence="2" id="KW-1185">Reference proteome</keyword>
<dbReference type="AlphaFoldDB" id="A0A0B1SV50"/>
<dbReference type="Proteomes" id="UP000053660">
    <property type="component" value="Unassembled WGS sequence"/>
</dbReference>
<gene>
    <name evidence="1" type="ORF">OESDEN_11354</name>
</gene>